<dbReference type="Pfam" id="PF05726">
    <property type="entry name" value="Pirin_C"/>
    <property type="match status" value="1"/>
</dbReference>
<gene>
    <name evidence="5" type="ORF">K1X13_18690</name>
</gene>
<feature type="domain" description="Pirin C-terminal" evidence="4">
    <location>
        <begin position="177"/>
        <end position="276"/>
    </location>
</feature>
<dbReference type="Gene3D" id="2.60.120.10">
    <property type="entry name" value="Jelly Rolls"/>
    <property type="match status" value="2"/>
</dbReference>
<organism evidence="5 6">
    <name type="scientific">Nocardioides jiangsuensis</name>
    <dbReference type="NCBI Taxonomy" id="2866161"/>
    <lineage>
        <taxon>Bacteria</taxon>
        <taxon>Bacillati</taxon>
        <taxon>Actinomycetota</taxon>
        <taxon>Actinomycetes</taxon>
        <taxon>Propionibacteriales</taxon>
        <taxon>Nocardioidaceae</taxon>
        <taxon>Nocardioides</taxon>
    </lineage>
</organism>
<dbReference type="Proteomes" id="UP000754710">
    <property type="component" value="Unassembled WGS sequence"/>
</dbReference>
<keyword evidence="6" id="KW-1185">Reference proteome</keyword>
<dbReference type="InterPro" id="IPR011051">
    <property type="entry name" value="RmlC_Cupin_sf"/>
</dbReference>
<evidence type="ECO:0000313" key="6">
    <source>
        <dbReference type="Proteomes" id="UP000754710"/>
    </source>
</evidence>
<protein>
    <submittedName>
        <fullName evidence="5">Pirin family protein</fullName>
    </submittedName>
</protein>
<sequence length="315" mass="34549">MSTFETMHEPLEPRDVLLGRTTHVRRILPNKNRRMIGAWCFLDHYGPDDVKQTGGMWVPPHPHTGLQTVTWLFEGEGRHTDSLGSDQRIRPGQLNVMTAGHGICHAEVSPPDAPTLLHGLQLWTCLPDAVRDRTPPDFTHLADLPTVVLDGVSVKVLVGELAGARSQAPTFSPLVGAELTMQPGASVTLPLDPGFEYGVLTAQGEATVGGAVVSHNSMSYLGERRHEITLTASTREGCETVLMLLGGAPFEEEIVMWWNFIGRSHEEIVEQREAWNGEGLAWVPERFGQVAGFPGDRLLAPPMPNTRLKPRARST</sequence>
<dbReference type="PANTHER" id="PTHR13903">
    <property type="entry name" value="PIRIN-RELATED"/>
    <property type="match status" value="1"/>
</dbReference>
<evidence type="ECO:0000256" key="2">
    <source>
        <dbReference type="RuleBase" id="RU003457"/>
    </source>
</evidence>
<dbReference type="CDD" id="cd02247">
    <property type="entry name" value="cupin_pirin_C"/>
    <property type="match status" value="1"/>
</dbReference>
<evidence type="ECO:0000259" key="3">
    <source>
        <dbReference type="Pfam" id="PF02678"/>
    </source>
</evidence>
<evidence type="ECO:0000256" key="1">
    <source>
        <dbReference type="ARBA" id="ARBA00008416"/>
    </source>
</evidence>
<evidence type="ECO:0000313" key="5">
    <source>
        <dbReference type="EMBL" id="MBY9076863.1"/>
    </source>
</evidence>
<feature type="domain" description="Pirin N-terminal" evidence="3">
    <location>
        <begin position="23"/>
        <end position="123"/>
    </location>
</feature>
<dbReference type="InterPro" id="IPR008778">
    <property type="entry name" value="Pirin_C_dom"/>
</dbReference>
<dbReference type="InterPro" id="IPR012093">
    <property type="entry name" value="Pirin"/>
</dbReference>
<dbReference type="RefSeq" id="WP_221026639.1">
    <property type="nucleotide sequence ID" value="NZ_JAIEZQ010000003.1"/>
</dbReference>
<comment type="similarity">
    <text evidence="1 2">Belongs to the pirin family.</text>
</comment>
<dbReference type="PANTHER" id="PTHR13903:SF8">
    <property type="entry name" value="PIRIN"/>
    <property type="match status" value="1"/>
</dbReference>
<proteinExistence type="inferred from homology"/>
<name>A0ABS7RP91_9ACTN</name>
<dbReference type="SUPFAM" id="SSF51182">
    <property type="entry name" value="RmlC-like cupins"/>
    <property type="match status" value="1"/>
</dbReference>
<accession>A0ABS7RP91</accession>
<dbReference type="InterPro" id="IPR014710">
    <property type="entry name" value="RmlC-like_jellyroll"/>
</dbReference>
<dbReference type="InterPro" id="IPR003829">
    <property type="entry name" value="Pirin_N_dom"/>
</dbReference>
<dbReference type="EMBL" id="JAIEZQ010000003">
    <property type="protein sequence ID" value="MBY9076863.1"/>
    <property type="molecule type" value="Genomic_DNA"/>
</dbReference>
<dbReference type="Pfam" id="PF02678">
    <property type="entry name" value="Pirin"/>
    <property type="match status" value="1"/>
</dbReference>
<dbReference type="CDD" id="cd02909">
    <property type="entry name" value="cupin_pirin_N"/>
    <property type="match status" value="1"/>
</dbReference>
<evidence type="ECO:0000259" key="4">
    <source>
        <dbReference type="Pfam" id="PF05726"/>
    </source>
</evidence>
<dbReference type="PIRSF" id="PIRSF006232">
    <property type="entry name" value="Pirin"/>
    <property type="match status" value="1"/>
</dbReference>
<comment type="caution">
    <text evidence="5">The sequence shown here is derived from an EMBL/GenBank/DDBJ whole genome shotgun (WGS) entry which is preliminary data.</text>
</comment>
<reference evidence="5 6" key="1">
    <citation type="submission" date="2021-08" db="EMBL/GenBank/DDBJ databases">
        <title>Nocardioides bacterium WL0053 sp. nov., isolated from the sediment.</title>
        <authorList>
            <person name="Wang L."/>
            <person name="Zhang D."/>
            <person name="Zhang A."/>
        </authorList>
    </citation>
    <scope>NUCLEOTIDE SEQUENCE [LARGE SCALE GENOMIC DNA]</scope>
    <source>
        <strain evidence="5 6">WL0053</strain>
    </source>
</reference>